<dbReference type="InterPro" id="IPR050400">
    <property type="entry name" value="Bact_Cytoskel_RodZ"/>
</dbReference>
<feature type="region of interest" description="Disordered" evidence="1">
    <location>
        <begin position="1"/>
        <end position="25"/>
    </location>
</feature>
<evidence type="ECO:0000259" key="3">
    <source>
        <dbReference type="Pfam" id="PF13464"/>
    </source>
</evidence>
<dbReference type="PANTHER" id="PTHR34475:SF1">
    <property type="entry name" value="CYTOSKELETON PROTEIN RODZ"/>
    <property type="match status" value="1"/>
</dbReference>
<evidence type="ECO:0000313" key="4">
    <source>
        <dbReference type="EMBL" id="OAZ11562.1"/>
    </source>
</evidence>
<comment type="caution">
    <text evidence="4">The sequence shown here is derived from an EMBL/GenBank/DDBJ whole genome shotgun (WGS) entry which is preliminary data.</text>
</comment>
<dbReference type="PANTHER" id="PTHR34475">
    <property type="match status" value="1"/>
</dbReference>
<dbReference type="Pfam" id="PF13464">
    <property type="entry name" value="RodZ_C"/>
    <property type="match status" value="1"/>
</dbReference>
<feature type="domain" description="Cytoskeleton protein RodZ-like C-terminal" evidence="3">
    <location>
        <begin position="338"/>
        <end position="406"/>
    </location>
</feature>
<evidence type="ECO:0000256" key="2">
    <source>
        <dbReference type="SAM" id="Phobius"/>
    </source>
</evidence>
<feature type="transmembrane region" description="Helical" evidence="2">
    <location>
        <begin position="133"/>
        <end position="153"/>
    </location>
</feature>
<dbReference type="GO" id="GO:0003677">
    <property type="term" value="F:DNA binding"/>
    <property type="evidence" value="ECO:0007669"/>
    <property type="project" value="InterPro"/>
</dbReference>
<accession>A0A853L3Z8</accession>
<evidence type="ECO:0000256" key="1">
    <source>
        <dbReference type="SAM" id="MobiDB-lite"/>
    </source>
</evidence>
<dbReference type="AlphaFoldDB" id="A0A853L3Z8"/>
<dbReference type="InterPro" id="IPR010982">
    <property type="entry name" value="Lambda_DNA-bd_dom_sf"/>
</dbReference>
<feature type="compositionally biased region" description="Low complexity" evidence="1">
    <location>
        <begin position="229"/>
        <end position="250"/>
    </location>
</feature>
<reference evidence="4 5" key="1">
    <citation type="submission" date="2014-07" db="EMBL/GenBank/DDBJ databases">
        <title>Draft genome sequence of Thalassospira tepidiphila 1-1B.</title>
        <authorList>
            <person name="Lai Q."/>
            <person name="Shao Z."/>
        </authorList>
    </citation>
    <scope>NUCLEOTIDE SEQUENCE [LARGE SCALE GENOMIC DNA]</scope>
    <source>
        <strain evidence="4 5">MCCC 1A03514</strain>
    </source>
</reference>
<dbReference type="InterPro" id="IPR025194">
    <property type="entry name" value="RodZ-like_C"/>
</dbReference>
<feature type="compositionally biased region" description="Basic and acidic residues" evidence="1">
    <location>
        <begin position="1"/>
        <end position="10"/>
    </location>
</feature>
<gene>
    <name evidence="4" type="ORF">TH4_00250</name>
</gene>
<sequence>MDDETRERLRFRPLSGDSSANDSVMDEHKDQIGGYTEVGSLLKATRVGLGQTVEDVCRMLRIRKIYIEAIECSDYAALPNGPYGLGFVKAYAEHLGLDGAEIARRFRAESNAPAVRSELSFPKPVQESRVPGGAVLLIAVMLGLGAYGGWYYLSSQGKTIADLVDPLPERLASYSTTASQDLAPRNLENAADAQAAEAEITTPAPVIADQEVPVASAPESAGSTDAPVEETTVSEAPAAEPASEPVAEVAEATEEPAEAPVVSEEVAEAPAQEAAPVANEVVTTTEQAPVEAEVAEAPAAETPAAPAAEVASVPAAPEVDEAGGARVFGAVNVDSRVTISAVETSWVRIREADGNVLLTRMLTAGDTYMVPNRDGLKLEVGNAGALTYSIDGSEAQPVGEYGAVISDFSLDVGDLTQAEEPTVQ</sequence>
<keyword evidence="2" id="KW-0472">Membrane</keyword>
<keyword evidence="2" id="KW-1133">Transmembrane helix</keyword>
<protein>
    <recommendedName>
        <fullName evidence="3">Cytoskeleton protein RodZ-like C-terminal domain-containing protein</fullName>
    </recommendedName>
</protein>
<dbReference type="Gene3D" id="1.10.260.40">
    <property type="entry name" value="lambda repressor-like DNA-binding domains"/>
    <property type="match status" value="1"/>
</dbReference>
<dbReference type="Proteomes" id="UP000094009">
    <property type="component" value="Unassembled WGS sequence"/>
</dbReference>
<keyword evidence="2" id="KW-0812">Transmembrane</keyword>
<proteinExistence type="predicted"/>
<organism evidence="4 5">
    <name type="scientific">Thalassospira tepidiphila MCCC 1A03514</name>
    <dbReference type="NCBI Taxonomy" id="1177930"/>
    <lineage>
        <taxon>Bacteria</taxon>
        <taxon>Pseudomonadati</taxon>
        <taxon>Pseudomonadota</taxon>
        <taxon>Alphaproteobacteria</taxon>
        <taxon>Rhodospirillales</taxon>
        <taxon>Thalassospiraceae</taxon>
        <taxon>Thalassospira</taxon>
    </lineage>
</organism>
<dbReference type="Pfam" id="PF13413">
    <property type="entry name" value="HTH_25"/>
    <property type="match status" value="1"/>
</dbReference>
<dbReference type="EMBL" id="JPVZ01000001">
    <property type="protein sequence ID" value="OAZ11562.1"/>
    <property type="molecule type" value="Genomic_DNA"/>
</dbReference>
<name>A0A853L3Z8_9PROT</name>
<evidence type="ECO:0000313" key="5">
    <source>
        <dbReference type="Proteomes" id="UP000094009"/>
    </source>
</evidence>
<feature type="region of interest" description="Disordered" evidence="1">
    <location>
        <begin position="214"/>
        <end position="264"/>
    </location>
</feature>